<dbReference type="AlphaFoldDB" id="A0A7K3TJ33"/>
<keyword evidence="1" id="KW-0472">Membrane</keyword>
<dbReference type="Pfam" id="PF05857">
    <property type="entry name" value="TraX"/>
    <property type="match status" value="1"/>
</dbReference>
<evidence type="ECO:0008006" key="4">
    <source>
        <dbReference type="Google" id="ProtNLM"/>
    </source>
</evidence>
<protein>
    <recommendedName>
        <fullName evidence="4">TraX protein</fullName>
    </recommendedName>
</protein>
<evidence type="ECO:0000313" key="2">
    <source>
        <dbReference type="EMBL" id="NEG78610.1"/>
    </source>
</evidence>
<feature type="transmembrane region" description="Helical" evidence="1">
    <location>
        <begin position="190"/>
        <end position="207"/>
    </location>
</feature>
<evidence type="ECO:0000313" key="3">
    <source>
        <dbReference type="Proteomes" id="UP000469763"/>
    </source>
</evidence>
<feature type="transmembrane region" description="Helical" evidence="1">
    <location>
        <begin position="158"/>
        <end position="183"/>
    </location>
</feature>
<feature type="transmembrane region" description="Helical" evidence="1">
    <location>
        <begin position="12"/>
        <end position="35"/>
    </location>
</feature>
<gene>
    <name evidence="2" type="ORF">GFD22_06450</name>
</gene>
<proteinExistence type="predicted"/>
<name>A0A7K3TJ33_9BIFI</name>
<reference evidence="2 3" key="1">
    <citation type="submission" date="2019-10" db="EMBL/GenBank/DDBJ databases">
        <title>Bifidobacterium from non-human primates.</title>
        <authorList>
            <person name="Modesto M."/>
        </authorList>
    </citation>
    <scope>NUCLEOTIDE SEQUENCE [LARGE SCALE GENOMIC DNA]</scope>
    <source>
        <strain evidence="2 3">TREC</strain>
    </source>
</reference>
<organism evidence="2 3">
    <name type="scientific">Bifidobacterium avesanii</name>
    <dbReference type="NCBI Taxonomy" id="1798157"/>
    <lineage>
        <taxon>Bacteria</taxon>
        <taxon>Bacillati</taxon>
        <taxon>Actinomycetota</taxon>
        <taxon>Actinomycetes</taxon>
        <taxon>Bifidobacteriales</taxon>
        <taxon>Bifidobacteriaceae</taxon>
        <taxon>Bifidobacterium</taxon>
    </lineage>
</organism>
<feature type="transmembrane region" description="Helical" evidence="1">
    <location>
        <begin position="227"/>
        <end position="246"/>
    </location>
</feature>
<dbReference type="InterPro" id="IPR008875">
    <property type="entry name" value="TraX"/>
</dbReference>
<dbReference type="Proteomes" id="UP000469763">
    <property type="component" value="Unassembled WGS sequence"/>
</dbReference>
<keyword evidence="3" id="KW-1185">Reference proteome</keyword>
<dbReference type="EMBL" id="WHZY01000008">
    <property type="protein sequence ID" value="NEG78610.1"/>
    <property type="molecule type" value="Genomic_DNA"/>
</dbReference>
<keyword evidence="1" id="KW-1133">Transmembrane helix</keyword>
<evidence type="ECO:0000256" key="1">
    <source>
        <dbReference type="SAM" id="Phobius"/>
    </source>
</evidence>
<accession>A0A7K3TJ33</accession>
<feature type="transmembrane region" description="Helical" evidence="1">
    <location>
        <begin position="128"/>
        <end position="146"/>
    </location>
</feature>
<feature type="transmembrane region" description="Helical" evidence="1">
    <location>
        <begin position="47"/>
        <end position="65"/>
    </location>
</feature>
<comment type="caution">
    <text evidence="2">The sequence shown here is derived from an EMBL/GenBank/DDBJ whole genome shotgun (WGS) entry which is preliminary data.</text>
</comment>
<dbReference type="OrthoDB" id="81897at2"/>
<sequence>MVIAMKVRLQHIPLIAGNGLTGFDLKIIACVIMVIDHIGMFIPHMPVEMRWVGRMAMPVFMFLIGQGMEHTRDRKRYMLRLYLAGVVMSLLQVALQIPNNIFPTLLQIAIIIDIISKQSNKAKIWRIALYCLWQVVCDALYYYAIYNTDNAVLSYYSPVLFALFNFGPFEYGYGFIIMGVLFWLYGKSKLGIALSFSIFTISYVLMMNNRYLLNFLLDTVWFDYHSYWYYITYQMASVVGMHPMVMGRSLMEYPQWMMIASLPLLLLYNGRRGAGGGAAKWFFYVFYPVHIAMLFAIGRLLD</sequence>
<keyword evidence="1" id="KW-0812">Transmembrane</keyword>
<feature type="transmembrane region" description="Helical" evidence="1">
    <location>
        <begin position="281"/>
        <end position="301"/>
    </location>
</feature>